<name>A0A0A9HDQ8_ARUDO</name>
<sequence length="35" mass="4170">MVYNLSSVITVDSSLFFKLFSIDRFFQHCFFLVCD</sequence>
<protein>
    <submittedName>
        <fullName evidence="1">Uncharacterized protein</fullName>
    </submittedName>
</protein>
<dbReference type="EMBL" id="GBRH01166873">
    <property type="protein sequence ID" value="JAE31023.1"/>
    <property type="molecule type" value="Transcribed_RNA"/>
</dbReference>
<proteinExistence type="predicted"/>
<reference evidence="1" key="2">
    <citation type="journal article" date="2015" name="Data Brief">
        <title>Shoot transcriptome of the giant reed, Arundo donax.</title>
        <authorList>
            <person name="Barrero R.A."/>
            <person name="Guerrero F.D."/>
            <person name="Moolhuijzen P."/>
            <person name="Goolsby J.A."/>
            <person name="Tidwell J."/>
            <person name="Bellgard S.E."/>
            <person name="Bellgard M.I."/>
        </authorList>
    </citation>
    <scope>NUCLEOTIDE SEQUENCE</scope>
    <source>
        <tissue evidence="1">Shoot tissue taken approximately 20 cm above the soil surface</tissue>
    </source>
</reference>
<reference evidence="1" key="1">
    <citation type="submission" date="2014-09" db="EMBL/GenBank/DDBJ databases">
        <authorList>
            <person name="Magalhaes I.L.F."/>
            <person name="Oliveira U."/>
            <person name="Santos F.R."/>
            <person name="Vidigal T.H.D.A."/>
            <person name="Brescovit A.D."/>
            <person name="Santos A.J."/>
        </authorList>
    </citation>
    <scope>NUCLEOTIDE SEQUENCE</scope>
    <source>
        <tissue evidence="1">Shoot tissue taken approximately 20 cm above the soil surface</tissue>
    </source>
</reference>
<organism evidence="1">
    <name type="scientific">Arundo donax</name>
    <name type="common">Giant reed</name>
    <name type="synonym">Donax arundinaceus</name>
    <dbReference type="NCBI Taxonomy" id="35708"/>
    <lineage>
        <taxon>Eukaryota</taxon>
        <taxon>Viridiplantae</taxon>
        <taxon>Streptophyta</taxon>
        <taxon>Embryophyta</taxon>
        <taxon>Tracheophyta</taxon>
        <taxon>Spermatophyta</taxon>
        <taxon>Magnoliopsida</taxon>
        <taxon>Liliopsida</taxon>
        <taxon>Poales</taxon>
        <taxon>Poaceae</taxon>
        <taxon>PACMAD clade</taxon>
        <taxon>Arundinoideae</taxon>
        <taxon>Arundineae</taxon>
        <taxon>Arundo</taxon>
    </lineage>
</organism>
<accession>A0A0A9HDQ8</accession>
<evidence type="ECO:0000313" key="1">
    <source>
        <dbReference type="EMBL" id="JAE31023.1"/>
    </source>
</evidence>
<dbReference type="AlphaFoldDB" id="A0A0A9HDQ8"/>